<feature type="transmembrane region" description="Helical" evidence="1">
    <location>
        <begin position="12"/>
        <end position="37"/>
    </location>
</feature>
<accession>A0A0K1JGP6</accession>
<feature type="transmembrane region" description="Helical" evidence="1">
    <location>
        <begin position="57"/>
        <end position="77"/>
    </location>
</feature>
<keyword evidence="1" id="KW-1133">Transmembrane helix</keyword>
<protein>
    <submittedName>
        <fullName evidence="2">Uncharacterized protein</fullName>
    </submittedName>
</protein>
<dbReference type="RefSeq" id="WP_052590975.1">
    <property type="nucleotide sequence ID" value="NZ_CP011112.1"/>
</dbReference>
<keyword evidence="3" id="KW-1185">Reference proteome</keyword>
<dbReference type="Proteomes" id="UP000066480">
    <property type="component" value="Chromosome"/>
</dbReference>
<reference evidence="2 3" key="1">
    <citation type="submission" date="2015-03" db="EMBL/GenBank/DDBJ databases">
        <title>Luteipulveratus halotolerans sp. nov., a novel actinobacterium (Dermacoccaceae) from Sarawak, Malaysia.</title>
        <authorList>
            <person name="Juboi H."/>
            <person name="Basik A."/>
            <person name="Shamsul S.S."/>
            <person name="Arnold P."/>
            <person name="Schmitt E.K."/>
            <person name="Sanglier J.-J."/>
            <person name="Yeo T."/>
        </authorList>
    </citation>
    <scope>NUCLEOTIDE SEQUENCE [LARGE SCALE GENOMIC DNA]</scope>
    <source>
        <strain evidence="2 3">MN07-A0370</strain>
    </source>
</reference>
<evidence type="ECO:0000256" key="1">
    <source>
        <dbReference type="SAM" id="Phobius"/>
    </source>
</evidence>
<keyword evidence="1" id="KW-0812">Transmembrane</keyword>
<dbReference type="STRING" id="571913.VV02_08585"/>
<name>A0A0K1JGP6_9MICO</name>
<evidence type="ECO:0000313" key="3">
    <source>
        <dbReference type="Proteomes" id="UP000066480"/>
    </source>
</evidence>
<dbReference type="AlphaFoldDB" id="A0A0K1JGP6"/>
<sequence length="109" mass="11788">MDQDQRLARRAALWVIVGIVLVSWTVVAAYAVGLGLFAASHCPNSVGDNHVNMDGGWFVIGTVLIWAAPFVIGAAWFRNPLWTALDAASITIGTFVVANLFVNPPTFCW</sequence>
<evidence type="ECO:0000313" key="2">
    <source>
        <dbReference type="EMBL" id="AKU15897.1"/>
    </source>
</evidence>
<organism evidence="2 3">
    <name type="scientific">Luteipulveratus mongoliensis</name>
    <dbReference type="NCBI Taxonomy" id="571913"/>
    <lineage>
        <taxon>Bacteria</taxon>
        <taxon>Bacillati</taxon>
        <taxon>Actinomycetota</taxon>
        <taxon>Actinomycetes</taxon>
        <taxon>Micrococcales</taxon>
        <taxon>Dermacoccaceae</taxon>
        <taxon>Luteipulveratus</taxon>
    </lineage>
</organism>
<dbReference type="OrthoDB" id="4568627at2"/>
<dbReference type="EMBL" id="CP011112">
    <property type="protein sequence ID" value="AKU15897.1"/>
    <property type="molecule type" value="Genomic_DNA"/>
</dbReference>
<proteinExistence type="predicted"/>
<dbReference type="KEGG" id="lmoi:VV02_08585"/>
<gene>
    <name evidence="2" type="ORF">VV02_08585</name>
</gene>
<keyword evidence="1" id="KW-0472">Membrane</keyword>